<evidence type="ECO:0000313" key="2">
    <source>
        <dbReference type="Proteomes" id="UP000187429"/>
    </source>
</evidence>
<evidence type="ECO:0000313" key="1">
    <source>
        <dbReference type="EMBL" id="OMJ16632.1"/>
    </source>
</evidence>
<protein>
    <submittedName>
        <fullName evidence="1">Uncharacterized protein</fullName>
    </submittedName>
</protein>
<dbReference type="Proteomes" id="UP000187429">
    <property type="component" value="Unassembled WGS sequence"/>
</dbReference>
<sequence>MASLIVLSTVVYGQCDNLSSPTADREQFKFYKQSFYKDLFKAVVPRPRRCITVGKFASANFNIIRGGVVTMYEKSGCHGVSKDRTIPGSSMPGDNMSDYGMLFRSIRYTPNP</sequence>
<gene>
    <name evidence="1" type="ORF">AYI69_g7758</name>
</gene>
<organism evidence="1 2">
    <name type="scientific">Smittium culicis</name>
    <dbReference type="NCBI Taxonomy" id="133412"/>
    <lineage>
        <taxon>Eukaryota</taxon>
        <taxon>Fungi</taxon>
        <taxon>Fungi incertae sedis</taxon>
        <taxon>Zoopagomycota</taxon>
        <taxon>Kickxellomycotina</taxon>
        <taxon>Harpellomycetes</taxon>
        <taxon>Harpellales</taxon>
        <taxon>Legeriomycetaceae</taxon>
        <taxon>Smittium</taxon>
    </lineage>
</organism>
<dbReference type="AlphaFoldDB" id="A0A1R1XPS7"/>
<accession>A0A1R1XPS7</accession>
<dbReference type="OrthoDB" id="5706766at2759"/>
<reference evidence="2" key="1">
    <citation type="submission" date="2017-01" db="EMBL/GenBank/DDBJ databases">
        <authorList>
            <person name="Wang Y."/>
            <person name="White M."/>
            <person name="Kvist S."/>
            <person name="Moncalvo J.-M."/>
        </authorList>
    </citation>
    <scope>NUCLEOTIDE SEQUENCE [LARGE SCALE GENOMIC DNA]</scope>
    <source>
        <strain evidence="2">ID-206-W2</strain>
    </source>
</reference>
<comment type="caution">
    <text evidence="1">The sequence shown here is derived from an EMBL/GenBank/DDBJ whole genome shotgun (WGS) entry which is preliminary data.</text>
</comment>
<name>A0A1R1XPS7_9FUNG</name>
<proteinExistence type="predicted"/>
<dbReference type="EMBL" id="LSSM01003840">
    <property type="protein sequence ID" value="OMJ16632.1"/>
    <property type="molecule type" value="Genomic_DNA"/>
</dbReference>
<keyword evidence="2" id="KW-1185">Reference proteome</keyword>